<feature type="domain" description="CzcB-like barrel-sandwich hybrid" evidence="4">
    <location>
        <begin position="69"/>
        <end position="182"/>
    </location>
</feature>
<dbReference type="STRING" id="1127696.HMPREF9134_01438"/>
<dbReference type="PATRIC" id="fig|1127696.3.peg.1302"/>
<gene>
    <name evidence="6" type="ORF">HMPREF9134_01438</name>
</gene>
<evidence type="ECO:0000256" key="2">
    <source>
        <dbReference type="SAM" id="SignalP"/>
    </source>
</evidence>
<dbReference type="PROSITE" id="PS51257">
    <property type="entry name" value="PROKAR_LIPOPROTEIN"/>
    <property type="match status" value="1"/>
</dbReference>
<evidence type="ECO:0000259" key="5">
    <source>
        <dbReference type="Pfam" id="PF25989"/>
    </source>
</evidence>
<dbReference type="InterPro" id="IPR058637">
    <property type="entry name" value="YknX-like_C"/>
</dbReference>
<feature type="domain" description="CusB-like beta-barrel" evidence="3">
    <location>
        <begin position="196"/>
        <end position="265"/>
    </location>
</feature>
<organism evidence="6 7">
    <name type="scientific">Porphyromonas catoniae F0037</name>
    <dbReference type="NCBI Taxonomy" id="1127696"/>
    <lineage>
        <taxon>Bacteria</taxon>
        <taxon>Pseudomonadati</taxon>
        <taxon>Bacteroidota</taxon>
        <taxon>Bacteroidia</taxon>
        <taxon>Bacteroidales</taxon>
        <taxon>Porphyromonadaceae</taxon>
        <taxon>Porphyromonas</taxon>
    </lineage>
</organism>
<dbReference type="Proteomes" id="UP000010408">
    <property type="component" value="Unassembled WGS sequence"/>
</dbReference>
<evidence type="ECO:0000313" key="6">
    <source>
        <dbReference type="EMBL" id="EKY00700.1"/>
    </source>
</evidence>
<dbReference type="NCBIfam" id="TIGR01730">
    <property type="entry name" value="RND_mfp"/>
    <property type="match status" value="1"/>
</dbReference>
<dbReference type="InterPro" id="IPR006143">
    <property type="entry name" value="RND_pump_MFP"/>
</dbReference>
<accession>L1NBP2</accession>
<sequence>MTNNKKRLLLSLSTLMLFAAAGCSSSSKSSEASETVKDSIRTVEVALVEAQPLQLVEEFTAQLEAKVTNNITAQAGGRLKQLLVKVGDRVGQGQVIARMEGTQASQAQIQLTDAKTNFDRMDELYKVGGVSKAQWDNAKSALEQARLSYNNVAENTILRSPISGVVTAKNYDNGDMTSPQLPVVVIQQIAPVKAMVNVSEKYYSLLKERTPVTLRVDALEGKEFSGVISNVYPTLDPATHTIATEIEVQNRDASLRPGMYARVHIDFGSKEALTVQDKAVVRQVGSGERYVYLYRDGKAIYQVVELGDQQGDRYEVLKGLKAGDQVIISAPSTIKNGQAVQLQKTTK</sequence>
<proteinExistence type="inferred from homology"/>
<dbReference type="RefSeq" id="WP_005467533.1">
    <property type="nucleotide sequence ID" value="NZ_KB291032.1"/>
</dbReference>
<dbReference type="FunFam" id="2.40.30.170:FF:000010">
    <property type="entry name" value="Efflux RND transporter periplasmic adaptor subunit"/>
    <property type="match status" value="1"/>
</dbReference>
<dbReference type="EMBL" id="AMEQ01000037">
    <property type="protein sequence ID" value="EKY00700.1"/>
    <property type="molecule type" value="Genomic_DNA"/>
</dbReference>
<dbReference type="HOGENOM" id="CLU_018816_1_2_10"/>
<dbReference type="InterPro" id="IPR058647">
    <property type="entry name" value="BSH_CzcB-like"/>
</dbReference>
<dbReference type="Gene3D" id="2.40.50.100">
    <property type="match status" value="1"/>
</dbReference>
<dbReference type="GO" id="GO:0015562">
    <property type="term" value="F:efflux transmembrane transporter activity"/>
    <property type="evidence" value="ECO:0007669"/>
    <property type="project" value="TreeGrafter"/>
</dbReference>
<feature type="chain" id="PRO_5003954977" evidence="2">
    <location>
        <begin position="22"/>
        <end position="347"/>
    </location>
</feature>
<protein>
    <submittedName>
        <fullName evidence="6">Efflux transporter, RND family, MFP subunit</fullName>
    </submittedName>
</protein>
<evidence type="ECO:0000259" key="4">
    <source>
        <dbReference type="Pfam" id="PF25973"/>
    </source>
</evidence>
<dbReference type="SUPFAM" id="SSF111369">
    <property type="entry name" value="HlyD-like secretion proteins"/>
    <property type="match status" value="1"/>
</dbReference>
<name>L1NBP2_9PORP</name>
<dbReference type="Pfam" id="PF25973">
    <property type="entry name" value="BSH_CzcB"/>
    <property type="match status" value="1"/>
</dbReference>
<feature type="signal peptide" evidence="2">
    <location>
        <begin position="1"/>
        <end position="21"/>
    </location>
</feature>
<evidence type="ECO:0000256" key="1">
    <source>
        <dbReference type="ARBA" id="ARBA00009477"/>
    </source>
</evidence>
<dbReference type="Gene3D" id="2.40.30.170">
    <property type="match status" value="1"/>
</dbReference>
<comment type="similarity">
    <text evidence="1">Belongs to the membrane fusion protein (MFP) (TC 8.A.1) family.</text>
</comment>
<dbReference type="Pfam" id="PF25989">
    <property type="entry name" value="YknX_C"/>
    <property type="match status" value="1"/>
</dbReference>
<reference evidence="6 7" key="1">
    <citation type="submission" date="2012-05" db="EMBL/GenBank/DDBJ databases">
        <authorList>
            <person name="Weinstock G."/>
            <person name="Sodergren E."/>
            <person name="Lobos E.A."/>
            <person name="Fulton L."/>
            <person name="Fulton R."/>
            <person name="Courtney L."/>
            <person name="Fronick C."/>
            <person name="O'Laughlin M."/>
            <person name="Godfrey J."/>
            <person name="Wilson R.M."/>
            <person name="Miner T."/>
            <person name="Farmer C."/>
            <person name="Delehaunty K."/>
            <person name="Cordes M."/>
            <person name="Minx P."/>
            <person name="Tomlinson C."/>
            <person name="Chen J."/>
            <person name="Wollam A."/>
            <person name="Pepin K.H."/>
            <person name="Bhonagiri V."/>
            <person name="Zhang X."/>
            <person name="Suruliraj S."/>
            <person name="Warren W."/>
            <person name="Mitreva M."/>
            <person name="Mardis E.R."/>
            <person name="Wilson R.K."/>
        </authorList>
    </citation>
    <scope>NUCLEOTIDE SEQUENCE [LARGE SCALE GENOMIC DNA]</scope>
    <source>
        <strain evidence="6 7">F0037</strain>
    </source>
</reference>
<comment type="caution">
    <text evidence="6">The sequence shown here is derived from an EMBL/GenBank/DDBJ whole genome shotgun (WGS) entry which is preliminary data.</text>
</comment>
<dbReference type="eggNOG" id="COG0845">
    <property type="taxonomic scope" value="Bacteria"/>
</dbReference>
<dbReference type="PANTHER" id="PTHR30469">
    <property type="entry name" value="MULTIDRUG RESISTANCE PROTEIN MDTA"/>
    <property type="match status" value="1"/>
</dbReference>
<dbReference type="InterPro" id="IPR058792">
    <property type="entry name" value="Beta-barrel_RND_2"/>
</dbReference>
<dbReference type="Gene3D" id="1.10.287.470">
    <property type="entry name" value="Helix hairpin bin"/>
    <property type="match status" value="1"/>
</dbReference>
<evidence type="ECO:0000259" key="3">
    <source>
        <dbReference type="Pfam" id="PF25954"/>
    </source>
</evidence>
<evidence type="ECO:0000313" key="7">
    <source>
        <dbReference type="Proteomes" id="UP000010408"/>
    </source>
</evidence>
<dbReference type="Gene3D" id="2.40.420.20">
    <property type="match status" value="1"/>
</dbReference>
<dbReference type="GO" id="GO:1990281">
    <property type="term" value="C:efflux pump complex"/>
    <property type="evidence" value="ECO:0007669"/>
    <property type="project" value="TreeGrafter"/>
</dbReference>
<dbReference type="PANTHER" id="PTHR30469:SF15">
    <property type="entry name" value="HLYD FAMILY OF SECRETION PROTEINS"/>
    <property type="match status" value="1"/>
</dbReference>
<feature type="domain" description="YknX-like C-terminal permuted SH3-like" evidence="5">
    <location>
        <begin position="273"/>
        <end position="341"/>
    </location>
</feature>
<dbReference type="Pfam" id="PF25954">
    <property type="entry name" value="Beta-barrel_RND_2"/>
    <property type="match status" value="1"/>
</dbReference>
<keyword evidence="2" id="KW-0732">Signal</keyword>
<dbReference type="AlphaFoldDB" id="L1NBP2"/>